<evidence type="ECO:0000313" key="2">
    <source>
        <dbReference type="Proteomes" id="UP000238034"/>
    </source>
</evidence>
<dbReference type="InterPro" id="IPR037012">
    <property type="entry name" value="NanQ/TabA/YiaL_sf"/>
</dbReference>
<reference evidence="1 2" key="1">
    <citation type="submission" date="2018-03" db="EMBL/GenBank/DDBJ databases">
        <title>Genomic Encyclopedia of Type Strains, Phase III (KMG-III): the genomes of soil and plant-associated and newly described type strains.</title>
        <authorList>
            <person name="Whitman W."/>
        </authorList>
    </citation>
    <scope>NUCLEOTIDE SEQUENCE [LARGE SCALE GENOMIC DNA]</scope>
    <source>
        <strain evidence="1 2">CGMCC 1.9313</strain>
    </source>
</reference>
<organism evidence="1 2">
    <name type="scientific">Arcticibacter pallidicorallinus</name>
    <dbReference type="NCBI Taxonomy" id="1259464"/>
    <lineage>
        <taxon>Bacteria</taxon>
        <taxon>Pseudomonadati</taxon>
        <taxon>Bacteroidota</taxon>
        <taxon>Sphingobacteriia</taxon>
        <taxon>Sphingobacteriales</taxon>
        <taxon>Sphingobacteriaceae</taxon>
        <taxon>Arcticibacter</taxon>
    </lineage>
</organism>
<dbReference type="SUPFAM" id="SSF51197">
    <property type="entry name" value="Clavaminate synthase-like"/>
    <property type="match status" value="1"/>
</dbReference>
<proteinExistence type="predicted"/>
<dbReference type="AlphaFoldDB" id="A0A2T0U8K2"/>
<dbReference type="PANTHER" id="PTHR34986:SF1">
    <property type="entry name" value="PROTEIN YIAL"/>
    <property type="match status" value="1"/>
</dbReference>
<sequence>MADFSFKTNFMIIDSLENASKYYSVHPRFEKAFEFLKSQDLNALEVSKFQIDGADLHAAVSAKEGVTPEVAKFEAHNNFIDIQVCISENEKMGWSTRSQCTDPKDPYNAEKDVIFFNDKPGMYFELKAGQFAIFFPEDVHAPMIGDGVIKKLVIKVRKD</sequence>
<evidence type="ECO:0000313" key="1">
    <source>
        <dbReference type="EMBL" id="PRY54253.1"/>
    </source>
</evidence>
<dbReference type="Gene3D" id="2.60.120.370">
    <property type="entry name" value="YhcH/YjgK/YiaL"/>
    <property type="match status" value="1"/>
</dbReference>
<dbReference type="EMBL" id="PVTH01000002">
    <property type="protein sequence ID" value="PRY54253.1"/>
    <property type="molecule type" value="Genomic_DNA"/>
</dbReference>
<name>A0A2T0U8K2_9SPHI</name>
<gene>
    <name evidence="1" type="ORF">B0I27_10219</name>
</gene>
<keyword evidence="2" id="KW-1185">Reference proteome</keyword>
<dbReference type="Pfam" id="PF04074">
    <property type="entry name" value="DUF386"/>
    <property type="match status" value="1"/>
</dbReference>
<dbReference type="Proteomes" id="UP000238034">
    <property type="component" value="Unassembled WGS sequence"/>
</dbReference>
<dbReference type="GO" id="GO:0005829">
    <property type="term" value="C:cytosol"/>
    <property type="evidence" value="ECO:0007669"/>
    <property type="project" value="TreeGrafter"/>
</dbReference>
<comment type="caution">
    <text evidence="1">The sequence shown here is derived from an EMBL/GenBank/DDBJ whole genome shotgun (WGS) entry which is preliminary data.</text>
</comment>
<dbReference type="NCBIfam" id="TIGR00022">
    <property type="entry name" value="YhcH/YjgK/YiaL family protein"/>
    <property type="match status" value="1"/>
</dbReference>
<protein>
    <submittedName>
        <fullName evidence="1">YhcH/YjgK/YiaL family protein</fullName>
    </submittedName>
</protein>
<accession>A0A2T0U8K2</accession>
<dbReference type="PANTHER" id="PTHR34986">
    <property type="entry name" value="EVOLVED BETA-GALACTOSIDASE SUBUNIT BETA"/>
    <property type="match status" value="1"/>
</dbReference>
<dbReference type="InterPro" id="IPR004375">
    <property type="entry name" value="NanQ/TabA/YiaL"/>
</dbReference>